<proteinExistence type="predicted"/>
<keyword evidence="1" id="KW-1133">Transmembrane helix</keyword>
<dbReference type="Proteomes" id="UP001500280">
    <property type="component" value="Unassembled WGS sequence"/>
</dbReference>
<feature type="transmembrane region" description="Helical" evidence="1">
    <location>
        <begin position="42"/>
        <end position="61"/>
    </location>
</feature>
<keyword evidence="3" id="KW-1185">Reference proteome</keyword>
<evidence type="ECO:0000313" key="2">
    <source>
        <dbReference type="EMBL" id="GAA1668587.1"/>
    </source>
</evidence>
<evidence type="ECO:0000256" key="1">
    <source>
        <dbReference type="SAM" id="Phobius"/>
    </source>
</evidence>
<protein>
    <submittedName>
        <fullName evidence="2">Uncharacterized protein</fullName>
    </submittedName>
</protein>
<accession>A0ABN2GCK1</accession>
<comment type="caution">
    <text evidence="2">The sequence shown here is derived from an EMBL/GenBank/DDBJ whole genome shotgun (WGS) entry which is preliminary data.</text>
</comment>
<sequence length="243" mass="26588">MTRELKALMERESDRSDHYFAPDPAAILAAGRRRNRVRNLRVAATVLTALVVLTAGTGLILQEDEAPVAGLPGRVEDSYKQCDTSSGRRLGKDSWGWPEITTIVDGYGSASLRRDPNDPDRVAYCFTQPEAPTALVPLAQRKGIVVRVTPINPRNRVVTVMGRVYVRDGGKVLVAVGNSGDKLLPSFIKQTTFATVVPFGEAEIAGTYYVYRVVQQAPWPGPQPLVSVASYQPDGYMISRGTW</sequence>
<keyword evidence="1" id="KW-0812">Transmembrane</keyword>
<reference evidence="2 3" key="1">
    <citation type="journal article" date="2019" name="Int. J. Syst. Evol. Microbiol.">
        <title>The Global Catalogue of Microorganisms (GCM) 10K type strain sequencing project: providing services to taxonomists for standard genome sequencing and annotation.</title>
        <authorList>
            <consortium name="The Broad Institute Genomics Platform"/>
            <consortium name="The Broad Institute Genome Sequencing Center for Infectious Disease"/>
            <person name="Wu L."/>
            <person name="Ma J."/>
        </authorList>
    </citation>
    <scope>NUCLEOTIDE SEQUENCE [LARGE SCALE GENOMIC DNA]</scope>
    <source>
        <strain evidence="2 3">JCM 14307</strain>
    </source>
</reference>
<name>A0ABN2GCK1_9ACTN</name>
<organism evidence="2 3">
    <name type="scientific">Kribbella yunnanensis</name>
    <dbReference type="NCBI Taxonomy" id="190194"/>
    <lineage>
        <taxon>Bacteria</taxon>
        <taxon>Bacillati</taxon>
        <taxon>Actinomycetota</taxon>
        <taxon>Actinomycetes</taxon>
        <taxon>Propionibacteriales</taxon>
        <taxon>Kribbellaceae</taxon>
        <taxon>Kribbella</taxon>
    </lineage>
</organism>
<gene>
    <name evidence="2" type="ORF">GCM10009745_08770</name>
</gene>
<evidence type="ECO:0000313" key="3">
    <source>
        <dbReference type="Proteomes" id="UP001500280"/>
    </source>
</evidence>
<keyword evidence="1" id="KW-0472">Membrane</keyword>
<dbReference type="RefSeq" id="WP_344145374.1">
    <property type="nucleotide sequence ID" value="NZ_BAAANF010000002.1"/>
</dbReference>
<dbReference type="EMBL" id="BAAANF010000002">
    <property type="protein sequence ID" value="GAA1668587.1"/>
    <property type="molecule type" value="Genomic_DNA"/>
</dbReference>